<sequence length="517" mass="57084">MRSPRTNGSGDSFEGVGLREVELVSKVELEEVNPHLRRGRVENNLGKTTPSSPDRDSNLDLPVLSSRAQHVKRVSQLRHRGSEPAFAWRESGKPFKKTTRVHPTEMRTSISPSSAVELNTTSALANYATEAGIDHYTMGLLFVEEHSPLFTVDDASKSTESRDSRDAATLNTLESSSLDFEVEAKLFGTEIELQKEIFSQYDAGTVNRERLGMSRLGTAWQGSAWHGTVQHGTDRHGTDRHGTDWSGTALHALARLGIVRLGTAQFCTARIGMTLLGMARLGTAWLGMSRHETAWYGLARHGLTSVALNIRRLHYGLYLVLNSLSSLANIPYPIPNPPNTPLRTPLTSMSVCQQQTSALHLKRTIEWRVVGCSPAVGYKASQLPFSPPANLSSTPLQEVNPHLRGGRVENHLGKSTPSSPNQDSNLDLPVLSSRAQHDKRVFEKSLISKPLPRVMWYRNEQLVSNESTNQDGHVSSQIVIRNLGRVDLKAQLKCVARNNNKTQPLMSTVSLDMNFAP</sequence>
<feature type="region of interest" description="Disordered" evidence="1">
    <location>
        <begin position="31"/>
        <end position="61"/>
    </location>
</feature>
<name>A0A7R9HN89_9NEOP</name>
<feature type="compositionally biased region" description="Polar residues" evidence="1">
    <location>
        <begin position="413"/>
        <end position="425"/>
    </location>
</feature>
<dbReference type="EMBL" id="OB793968">
    <property type="protein sequence ID" value="CAD7429118.1"/>
    <property type="molecule type" value="Genomic_DNA"/>
</dbReference>
<proteinExistence type="predicted"/>
<evidence type="ECO:0008006" key="3">
    <source>
        <dbReference type="Google" id="ProtNLM"/>
    </source>
</evidence>
<gene>
    <name evidence="2" type="ORF">TMSB3V08_LOCUS5903</name>
</gene>
<protein>
    <recommendedName>
        <fullName evidence="3">Ig-like domain-containing protein</fullName>
    </recommendedName>
</protein>
<dbReference type="InterPro" id="IPR013783">
    <property type="entry name" value="Ig-like_fold"/>
</dbReference>
<organism evidence="2">
    <name type="scientific">Timema monikensis</name>
    <dbReference type="NCBI Taxonomy" id="170555"/>
    <lineage>
        <taxon>Eukaryota</taxon>
        <taxon>Metazoa</taxon>
        <taxon>Ecdysozoa</taxon>
        <taxon>Arthropoda</taxon>
        <taxon>Hexapoda</taxon>
        <taxon>Insecta</taxon>
        <taxon>Pterygota</taxon>
        <taxon>Neoptera</taxon>
        <taxon>Polyneoptera</taxon>
        <taxon>Phasmatodea</taxon>
        <taxon>Timematodea</taxon>
        <taxon>Timematoidea</taxon>
        <taxon>Timematidae</taxon>
        <taxon>Timema</taxon>
    </lineage>
</organism>
<evidence type="ECO:0000313" key="2">
    <source>
        <dbReference type="EMBL" id="CAD7429118.1"/>
    </source>
</evidence>
<dbReference type="Gene3D" id="2.60.40.10">
    <property type="entry name" value="Immunoglobulins"/>
    <property type="match status" value="1"/>
</dbReference>
<feature type="region of interest" description="Disordered" evidence="1">
    <location>
        <begin position="90"/>
        <end position="109"/>
    </location>
</feature>
<accession>A0A7R9HN89</accession>
<feature type="region of interest" description="Disordered" evidence="1">
    <location>
        <begin position="406"/>
        <end position="428"/>
    </location>
</feature>
<evidence type="ECO:0000256" key="1">
    <source>
        <dbReference type="SAM" id="MobiDB-lite"/>
    </source>
</evidence>
<dbReference type="AlphaFoldDB" id="A0A7R9HN89"/>
<reference evidence="2" key="1">
    <citation type="submission" date="2020-11" db="EMBL/GenBank/DDBJ databases">
        <authorList>
            <person name="Tran Van P."/>
        </authorList>
    </citation>
    <scope>NUCLEOTIDE SEQUENCE</scope>
</reference>